<dbReference type="Proteomes" id="UP001596432">
    <property type="component" value="Unassembled WGS sequence"/>
</dbReference>
<feature type="compositionally biased region" description="Low complexity" evidence="3">
    <location>
        <begin position="1"/>
        <end position="41"/>
    </location>
</feature>
<dbReference type="RefSeq" id="WP_382261922.1">
    <property type="nucleotide sequence ID" value="NZ_JBHTAS010000003.1"/>
</dbReference>
<evidence type="ECO:0000259" key="4">
    <source>
        <dbReference type="PROSITE" id="PS51371"/>
    </source>
</evidence>
<dbReference type="PROSITE" id="PS51371">
    <property type="entry name" value="CBS"/>
    <property type="match status" value="2"/>
</dbReference>
<dbReference type="PANTHER" id="PTHR43080:SF2">
    <property type="entry name" value="CBS DOMAIN-CONTAINING PROTEIN"/>
    <property type="match status" value="1"/>
</dbReference>
<feature type="domain" description="CBS" evidence="4">
    <location>
        <begin position="95"/>
        <end position="153"/>
    </location>
</feature>
<keyword evidence="7" id="KW-1185">Reference proteome</keyword>
<dbReference type="CDD" id="cd17775">
    <property type="entry name" value="CBS_pair_bact_arch"/>
    <property type="match status" value="1"/>
</dbReference>
<reference evidence="7" key="2">
    <citation type="journal article" date="2019" name="Int. J. Syst. Evol. Microbiol.">
        <title>The Global Catalogue of Microorganisms (GCM) 10K type strain sequencing project: providing services to taxonomists for standard genome sequencing and annotation.</title>
        <authorList>
            <consortium name="The Broad Institute Genomics Platform"/>
            <consortium name="The Broad Institute Genome Sequencing Center for Infectious Disease"/>
            <person name="Wu L."/>
            <person name="Ma J."/>
        </authorList>
    </citation>
    <scope>NUCLEOTIDE SEQUENCE [LARGE SCALE GENOMIC DNA]</scope>
    <source>
        <strain evidence="7">XZYJT29</strain>
    </source>
</reference>
<protein>
    <submittedName>
        <fullName evidence="5">CBS domain-containing protein</fullName>
    </submittedName>
</protein>
<dbReference type="Pfam" id="PF00571">
    <property type="entry name" value="CBS"/>
    <property type="match status" value="2"/>
</dbReference>
<evidence type="ECO:0000313" key="5">
    <source>
        <dbReference type="EMBL" id="MFC7143020.1"/>
    </source>
</evidence>
<evidence type="ECO:0000256" key="1">
    <source>
        <dbReference type="ARBA" id="ARBA00023122"/>
    </source>
</evidence>
<feature type="domain" description="CBS" evidence="4">
    <location>
        <begin position="158"/>
        <end position="215"/>
    </location>
</feature>
<dbReference type="Gene3D" id="3.10.580.10">
    <property type="entry name" value="CBS-domain"/>
    <property type="match status" value="1"/>
</dbReference>
<gene>
    <name evidence="5" type="ORF">ACFQMA_24770</name>
    <name evidence="6" type="ORF">ACFQMA_25305</name>
</gene>
<feature type="compositionally biased region" description="Polar residues" evidence="3">
    <location>
        <begin position="44"/>
        <end position="61"/>
    </location>
</feature>
<dbReference type="PANTHER" id="PTHR43080">
    <property type="entry name" value="CBS DOMAIN-CONTAINING PROTEIN CBSX3, MITOCHONDRIAL"/>
    <property type="match status" value="1"/>
</dbReference>
<evidence type="ECO:0000256" key="2">
    <source>
        <dbReference type="PROSITE-ProRule" id="PRU00703"/>
    </source>
</evidence>
<accession>A0ABD5YCH3</accession>
<reference evidence="5" key="3">
    <citation type="submission" date="2024-09" db="EMBL/GenBank/DDBJ databases">
        <authorList>
            <person name="Sun Q."/>
        </authorList>
    </citation>
    <scope>NUCLEOTIDE SEQUENCE</scope>
    <source>
        <strain evidence="5">NBRC 111756</strain>
    </source>
</reference>
<name>A0ABD5YCH3_9EURY</name>
<dbReference type="SMART" id="SM00116">
    <property type="entry name" value="CBS"/>
    <property type="match status" value="2"/>
</dbReference>
<dbReference type="InterPro" id="IPR000644">
    <property type="entry name" value="CBS_dom"/>
</dbReference>
<evidence type="ECO:0000313" key="6">
    <source>
        <dbReference type="EMBL" id="MFC7143120.1"/>
    </source>
</evidence>
<dbReference type="EMBL" id="JBHTAS010000003">
    <property type="protein sequence ID" value="MFC7143120.1"/>
    <property type="molecule type" value="Genomic_DNA"/>
</dbReference>
<evidence type="ECO:0000256" key="3">
    <source>
        <dbReference type="SAM" id="MobiDB-lite"/>
    </source>
</evidence>
<dbReference type="AlphaFoldDB" id="A0ABD5YCH3"/>
<comment type="caution">
    <text evidence="5">The sequence shown here is derived from an EMBL/GenBank/DDBJ whole genome shotgun (WGS) entry which is preliminary data.</text>
</comment>
<evidence type="ECO:0000313" key="7">
    <source>
        <dbReference type="Proteomes" id="UP001596432"/>
    </source>
</evidence>
<dbReference type="InterPro" id="IPR051257">
    <property type="entry name" value="Diverse_CBS-Domain"/>
</dbReference>
<reference evidence="5" key="1">
    <citation type="journal article" date="2014" name="Int. J. Syst. Evol. Microbiol.">
        <title>Complete genome sequence of Corynebacterium casei LMG S-19264T (=DSM 44701T), isolated from a smear-ripened cheese.</title>
        <authorList>
            <consortium name="US DOE Joint Genome Institute (JGI-PGF)"/>
            <person name="Walter F."/>
            <person name="Albersmeier A."/>
            <person name="Kalinowski J."/>
            <person name="Ruckert C."/>
        </authorList>
    </citation>
    <scope>NUCLEOTIDE SEQUENCE [LARGE SCALE GENOMIC DNA]</scope>
    <source>
        <strain evidence="5">NBRC 111756</strain>
    </source>
</reference>
<dbReference type="InterPro" id="IPR046342">
    <property type="entry name" value="CBS_dom_sf"/>
</dbReference>
<organism evidence="5 7">
    <name type="scientific">Halosimplex aquaticum</name>
    <dbReference type="NCBI Taxonomy" id="3026162"/>
    <lineage>
        <taxon>Archaea</taxon>
        <taxon>Methanobacteriati</taxon>
        <taxon>Methanobacteriota</taxon>
        <taxon>Stenosarchaea group</taxon>
        <taxon>Halobacteria</taxon>
        <taxon>Halobacteriales</taxon>
        <taxon>Haloarculaceae</taxon>
        <taxon>Halosimplex</taxon>
    </lineage>
</organism>
<dbReference type="EMBL" id="JBHTAS010000003">
    <property type="protein sequence ID" value="MFC7143020.1"/>
    <property type="molecule type" value="Genomic_DNA"/>
</dbReference>
<dbReference type="SUPFAM" id="SSF54631">
    <property type="entry name" value="CBS-domain pair"/>
    <property type="match status" value="1"/>
</dbReference>
<proteinExistence type="predicted"/>
<sequence length="227" mass="23868">MQGQPPQGQSSPTPQPPASQYGTPQGQSPQPQPPSGAQGMPTSGGASSAQPQRMQQLSQSGVAGAQGAPQVPQGHAGRGPQGRSLLRPVSVDDVVAEDVVTAERDTPVREAVGKMRDRDVGAVVVVEDDKPVGVLTDRTVALTIEDTQNVGDTAVEELIEDDLISVDASTDIFETLQLMRDEGIRRLPVVDDEGRLQGIVTLDDALVLLGSELDKLATTVQEQSPRL</sequence>
<feature type="region of interest" description="Disordered" evidence="3">
    <location>
        <begin position="1"/>
        <end position="90"/>
    </location>
</feature>
<keyword evidence="1 2" id="KW-0129">CBS domain</keyword>